<dbReference type="PANTHER" id="PTHR18962:SF0">
    <property type="entry name" value="COILED-COIL DOMAIN-CONTAINING PROTEIN 39"/>
    <property type="match status" value="1"/>
</dbReference>
<evidence type="ECO:0000256" key="2">
    <source>
        <dbReference type="ARBA" id="ARBA00016725"/>
    </source>
</evidence>
<dbReference type="AlphaFoldDB" id="Q4RWT0"/>
<dbReference type="EMBL" id="CAAE01014981">
    <property type="protein sequence ID" value="CAG07152.1"/>
    <property type="molecule type" value="Genomic_DNA"/>
</dbReference>
<organism evidence="5">
    <name type="scientific">Tetraodon nigroviridis</name>
    <name type="common">Spotted green pufferfish</name>
    <name type="synonym">Chelonodon nigroviridis</name>
    <dbReference type="NCBI Taxonomy" id="99883"/>
    <lineage>
        <taxon>Eukaryota</taxon>
        <taxon>Metazoa</taxon>
        <taxon>Chordata</taxon>
        <taxon>Craniata</taxon>
        <taxon>Vertebrata</taxon>
        <taxon>Euteleostomi</taxon>
        <taxon>Actinopterygii</taxon>
        <taxon>Neopterygii</taxon>
        <taxon>Teleostei</taxon>
        <taxon>Neoteleostei</taxon>
        <taxon>Acanthomorphata</taxon>
        <taxon>Eupercaria</taxon>
        <taxon>Tetraodontiformes</taxon>
        <taxon>Tetradontoidea</taxon>
        <taxon>Tetraodontidae</taxon>
        <taxon>Tetraodon</taxon>
    </lineage>
</organism>
<dbReference type="KEGG" id="tng:GSTEN00027712G001"/>
<dbReference type="OrthoDB" id="10259720at2759"/>
<dbReference type="GO" id="GO:0036159">
    <property type="term" value="P:inner dynein arm assembly"/>
    <property type="evidence" value="ECO:0007669"/>
    <property type="project" value="InterPro"/>
</dbReference>
<dbReference type="InterPro" id="IPR033290">
    <property type="entry name" value="CCDC39"/>
</dbReference>
<gene>
    <name evidence="5" type="ORF">GSTENG00027712001</name>
</gene>
<dbReference type="GO" id="GO:0060285">
    <property type="term" value="P:cilium-dependent cell motility"/>
    <property type="evidence" value="ECO:0007669"/>
    <property type="project" value="TreeGrafter"/>
</dbReference>
<evidence type="ECO:0000256" key="4">
    <source>
        <dbReference type="ARBA" id="ARBA00045182"/>
    </source>
</evidence>
<evidence type="ECO:0000313" key="5">
    <source>
        <dbReference type="EMBL" id="CAG07152.1"/>
    </source>
</evidence>
<dbReference type="GO" id="GO:0060287">
    <property type="term" value="P:epithelial cilium movement involved in determination of left/right asymmetry"/>
    <property type="evidence" value="ECO:0007669"/>
    <property type="project" value="TreeGrafter"/>
</dbReference>
<protein>
    <recommendedName>
        <fullName evidence="2">Coiled-coil domain-containing protein 39</fullName>
    </recommendedName>
</protein>
<dbReference type="PANTHER" id="PTHR18962">
    <property type="entry name" value="COILED-COIL DOMAIN-CONTAINING PROTEIN 39"/>
    <property type="match status" value="1"/>
</dbReference>
<name>Q4RWT0_TETNG</name>
<accession>Q4RWT0</accession>
<dbReference type="GO" id="GO:0005930">
    <property type="term" value="C:axoneme"/>
    <property type="evidence" value="ECO:0007669"/>
    <property type="project" value="InterPro"/>
</dbReference>
<comment type="function">
    <text evidence="4">Required for assembly of dynein regulatory complex (DRC) and inner dynein arm (IDA) complexes, which are responsible for ciliary beat regulation, thereby playing a central role in motility in cilia and flagella. Probably acts together with CCDC40 to form a molecular ruler that determines the 96 nanometer (nm) repeat length and arrangements of components in cilia and flagella. Not required for outer dynein arm complexes assembly.</text>
</comment>
<reference evidence="5" key="2">
    <citation type="submission" date="2004-02" db="EMBL/GenBank/DDBJ databases">
        <authorList>
            <consortium name="Genoscope"/>
            <consortium name="Whitehead Institute Centre for Genome Research"/>
        </authorList>
    </citation>
    <scope>NUCLEOTIDE SEQUENCE</scope>
</reference>
<dbReference type="GO" id="GO:0005576">
    <property type="term" value="C:extracellular region"/>
    <property type="evidence" value="ECO:0007669"/>
    <property type="project" value="GOC"/>
</dbReference>
<sequence length="397" mass="46337">MVQKSNAYKIRGEKTFVQQRLAMMQGRKEGGQKLEHLKTIAELTGAVEEIKKLAAIHKKETSAAEDENCFLNRQNESLKLENKKWSKKVTELILITDANEKALESVLKTRSDMMAHVKVLKTEEKNMMELLLNKTDENFSFERTKLELQKVIKVRENEIKEFMHVMKKQLKLSEVERQRFAIEMKQKLGMLDKMKTQFEVKCFAVAEEDKSQAYYIIQAAQEKEELIRRKNLLDAEIYLQGNDSMESTLMMYKNGNAQFNNARMSAKKQETGTEESQESQNIAKMIKYRSRQIWELQTELEDLNYNCESLLEKERHVDKEIELNQSLVSKRAKESTLQKEKCDRVTKECSRLIKGIGKQAGTTKLKDLRSFTQTAASRLVEVVKHNPKLYQYVTDHF</sequence>
<evidence type="ECO:0000256" key="1">
    <source>
        <dbReference type="ARBA" id="ARBA00005805"/>
    </source>
</evidence>
<dbReference type="Pfam" id="PF24161">
    <property type="entry name" value="CCDC39"/>
    <property type="match status" value="1"/>
</dbReference>
<comment type="caution">
    <text evidence="5">The sequence shown here is derived from an EMBL/GenBank/DDBJ whole genome shotgun (WGS) entry which is preliminary data.</text>
</comment>
<keyword evidence="3" id="KW-0175">Coiled coil</keyword>
<comment type="similarity">
    <text evidence="1">Belongs to the CCDC39 family.</text>
</comment>
<evidence type="ECO:0000256" key="3">
    <source>
        <dbReference type="ARBA" id="ARBA00023054"/>
    </source>
</evidence>
<reference evidence="5" key="1">
    <citation type="journal article" date="2004" name="Nature">
        <title>Genome duplication in the teleost fish Tetraodon nigroviridis reveals the early vertebrate proto-karyotype.</title>
        <authorList>
            <person name="Jaillon O."/>
            <person name="Aury J.-M."/>
            <person name="Brunet F."/>
            <person name="Petit J.-L."/>
            <person name="Stange-Thomann N."/>
            <person name="Mauceli E."/>
            <person name="Bouneau L."/>
            <person name="Fischer C."/>
            <person name="Ozouf-Costaz C."/>
            <person name="Bernot A."/>
            <person name="Nicaud S."/>
            <person name="Jaffe D."/>
            <person name="Fisher S."/>
            <person name="Lutfalla G."/>
            <person name="Dossat C."/>
            <person name="Segurens B."/>
            <person name="Dasilva C."/>
            <person name="Salanoubat M."/>
            <person name="Levy M."/>
            <person name="Boudet N."/>
            <person name="Castellano S."/>
            <person name="Anthouard V."/>
            <person name="Jubin C."/>
            <person name="Castelli V."/>
            <person name="Katinka M."/>
            <person name="Vacherie B."/>
            <person name="Biemont C."/>
            <person name="Skalli Z."/>
            <person name="Cattolico L."/>
            <person name="Poulain J."/>
            <person name="De Berardinis V."/>
            <person name="Cruaud C."/>
            <person name="Duprat S."/>
            <person name="Brottier P."/>
            <person name="Coutanceau J.-P."/>
            <person name="Gouzy J."/>
            <person name="Parra G."/>
            <person name="Lardier G."/>
            <person name="Chapple C."/>
            <person name="McKernan K.J."/>
            <person name="McEwan P."/>
            <person name="Bosak S."/>
            <person name="Kellis M."/>
            <person name="Volff J.-N."/>
            <person name="Guigo R."/>
            <person name="Zody M.C."/>
            <person name="Mesirov J."/>
            <person name="Lindblad-Toh K."/>
            <person name="Birren B."/>
            <person name="Nusbaum C."/>
            <person name="Kahn D."/>
            <person name="Robinson-Rechavi M."/>
            <person name="Laudet V."/>
            <person name="Schachter V."/>
            <person name="Quetier F."/>
            <person name="Saurin W."/>
            <person name="Scarpelli C."/>
            <person name="Wincker P."/>
            <person name="Lander E.S."/>
            <person name="Weissenbach J."/>
            <person name="Roest Crollius H."/>
        </authorList>
    </citation>
    <scope>NUCLEOTIDE SEQUENCE [LARGE SCALE GENOMIC DNA]</scope>
</reference>
<proteinExistence type="inferred from homology"/>